<dbReference type="Pfam" id="PF12241">
    <property type="entry name" value="Enoyl_reductase"/>
    <property type="match status" value="1"/>
</dbReference>
<comment type="similarity">
    <text evidence="9">Belongs to the TER reductase family.</text>
</comment>
<feature type="active site" description="Proton donor" evidence="9">
    <location>
        <position position="232"/>
    </location>
</feature>
<comment type="pathway">
    <text evidence="9">Lipid metabolism; fatty acid biosynthesis.</text>
</comment>
<dbReference type="InterPro" id="IPR024906">
    <property type="entry name" value="Eno_Rdtase_FAD-bd_dom"/>
</dbReference>
<evidence type="ECO:0000259" key="10">
    <source>
        <dbReference type="Pfam" id="PF07055"/>
    </source>
</evidence>
<sequence length="392" mass="42805">MVIEPKIRGFICTTAHPVGCRAEVKRQIDYVKSQPAVGGPKKVLVLGCSTGYGLSSRIAAAFGCGAATLGVAFERPAAGKRTATAGWYNCAAFEEFAAADGLYAQTINGDAFSPQIKEETIARICRDLGQVDMVIYSLAAPRRTVGEVTYSSVLKTTGEPYTNKTIDLKTRQVSEITIPQATEQEIADTVKVMGGEDWMDWMLQLQNAGVLAPGATTVAYSYIGPALTHPMYLNGSIGQAKKHLYQTAGQIAAQIPGVHSYVSVNKALVTQSSAAIPIVPLYVSILYKVMKEKDLHEGCARQMYRLFSQKLFGAAPQTDEQGYLRLDDLEMRPDVQEQVSLIWEQLNSQNVSQLADIDGYWDDFYRMFGFGIEGVDYKQDVDPDVAIPSIRG</sequence>
<feature type="binding site" evidence="9">
    <location>
        <begin position="73"/>
        <end position="74"/>
    </location>
    <ligand>
        <name>NAD(+)</name>
        <dbReference type="ChEBI" id="CHEBI:57540"/>
    </ligand>
</feature>
<dbReference type="GO" id="GO:0006633">
    <property type="term" value="P:fatty acid biosynthetic process"/>
    <property type="evidence" value="ECO:0007669"/>
    <property type="project" value="UniProtKB-UniRule"/>
</dbReference>
<dbReference type="GO" id="GO:0051287">
    <property type="term" value="F:NAD binding"/>
    <property type="evidence" value="ECO:0007669"/>
    <property type="project" value="UniProtKB-UniRule"/>
</dbReference>
<dbReference type="GO" id="GO:0004318">
    <property type="term" value="F:enoyl-[acyl-carrier-protein] reductase (NADH) activity"/>
    <property type="evidence" value="ECO:0007669"/>
    <property type="project" value="TreeGrafter"/>
</dbReference>
<dbReference type="InterPro" id="IPR050048">
    <property type="entry name" value="FabV-like_NADH_b"/>
</dbReference>
<dbReference type="PANTHER" id="PTHR37480:SF1">
    <property type="entry name" value="ENOYL-[ACYL-CARRIER-PROTEIN] REDUCTASE [NADH]"/>
    <property type="match status" value="1"/>
</dbReference>
<gene>
    <name evidence="9" type="primary">fabV</name>
    <name evidence="13" type="ORF">SAMEA3545359_00608</name>
</gene>
<comment type="function">
    <text evidence="9">Involved in the fatty acid synthesis (FAS II). Catalyzes the reduction of a carbon-carbon double bond in an enoyl moiety that is covalently linked to a coenzyme A (CoA).</text>
</comment>
<dbReference type="HAMAP" id="MF_01838">
    <property type="entry name" value="FabV_reductase"/>
    <property type="match status" value="1"/>
</dbReference>
<feature type="binding site" evidence="9">
    <location>
        <begin position="47"/>
        <end position="52"/>
    </location>
    <ligand>
        <name>NAD(+)</name>
        <dbReference type="ChEBI" id="CHEBI:57540"/>
    </ligand>
</feature>
<comment type="subunit">
    <text evidence="1 9">Monomer.</text>
</comment>
<dbReference type="Pfam" id="PF07055">
    <property type="entry name" value="Eno-Rase_FAD_bd"/>
    <property type="match status" value="1"/>
</dbReference>
<proteinExistence type="inferred from homology"/>
<dbReference type="EMBL" id="FMHG01000001">
    <property type="protein sequence ID" value="SCJ50547.1"/>
    <property type="molecule type" value="Genomic_DNA"/>
</dbReference>
<keyword evidence="2 9" id="KW-0444">Lipid biosynthesis</keyword>
<dbReference type="Gene3D" id="3.40.50.720">
    <property type="entry name" value="NAD(P)-binding Rossmann-like Domain"/>
    <property type="match status" value="1"/>
</dbReference>
<keyword evidence="5 9" id="KW-0520">NAD</keyword>
<feature type="site" description="Plays an important role in discriminating NADH against NADPH" evidence="9">
    <location>
        <position position="74"/>
    </location>
</feature>
<evidence type="ECO:0000313" key="13">
    <source>
        <dbReference type="EMBL" id="SCJ50547.1"/>
    </source>
</evidence>
<feature type="binding site" evidence="9">
    <location>
        <position position="222"/>
    </location>
    <ligand>
        <name>substrate</name>
    </ligand>
</feature>
<feature type="domain" description="Enoyl reductase FAD binding" evidence="10">
    <location>
        <begin position="318"/>
        <end position="381"/>
    </location>
</feature>
<feature type="domain" description="Trans-2-enoyl-CoA reductase-like NAD(P)H binding" evidence="12">
    <location>
        <begin position="2"/>
        <end position="78"/>
    </location>
</feature>
<reference evidence="13" key="1">
    <citation type="submission" date="2015-09" db="EMBL/GenBank/DDBJ databases">
        <authorList>
            <consortium name="Pathogen Informatics"/>
        </authorList>
    </citation>
    <scope>NUCLEOTIDE SEQUENCE</scope>
    <source>
        <strain evidence="13">2789STDY5834896</strain>
    </source>
</reference>
<keyword evidence="3 9" id="KW-0276">Fatty acid metabolism</keyword>
<dbReference type="AlphaFoldDB" id="A0A1C6GZ82"/>
<feature type="domain" description="Trans-2-enoyl-CoA reductase catalytic" evidence="11">
    <location>
        <begin position="81"/>
        <end position="312"/>
    </location>
</feature>
<feature type="binding site" evidence="9">
    <location>
        <position position="241"/>
    </location>
    <ligand>
        <name>NAD(+)</name>
        <dbReference type="ChEBI" id="CHEBI:57540"/>
    </ligand>
</feature>
<evidence type="ECO:0000256" key="9">
    <source>
        <dbReference type="HAMAP-Rule" id="MF_01838"/>
    </source>
</evidence>
<evidence type="ECO:0000256" key="8">
    <source>
        <dbReference type="ARBA" id="ARBA00048302"/>
    </source>
</evidence>
<dbReference type="PANTHER" id="PTHR37480">
    <property type="entry name" value="ENOYL-[ACYL-CARRIER-PROTEIN] REDUCTASE [NADH]"/>
    <property type="match status" value="1"/>
</dbReference>
<evidence type="ECO:0000256" key="2">
    <source>
        <dbReference type="ARBA" id="ARBA00022516"/>
    </source>
</evidence>
<dbReference type="InterPro" id="IPR010758">
    <property type="entry name" value="Trans-2-enoyl-CoA_reductase"/>
</dbReference>
<name>A0A1C6GZ82_9FIRM</name>
<evidence type="ECO:0000256" key="3">
    <source>
        <dbReference type="ARBA" id="ARBA00022832"/>
    </source>
</evidence>
<dbReference type="GO" id="GO:0050343">
    <property type="term" value="F:trans-2-enoyl-CoA reductase (NADH) activity"/>
    <property type="evidence" value="ECO:0007669"/>
    <property type="project" value="UniProtKB-UniRule"/>
</dbReference>
<feature type="binding site" evidence="9">
    <location>
        <begin position="138"/>
        <end position="139"/>
    </location>
    <ligand>
        <name>NAD(+)</name>
        <dbReference type="ChEBI" id="CHEBI:57540"/>
    </ligand>
</feature>
<dbReference type="NCBIfam" id="NF043048">
    <property type="entry name" value="EnoyACPredFabV"/>
    <property type="match status" value="1"/>
</dbReference>
<feature type="binding site" evidence="9">
    <location>
        <begin position="110"/>
        <end position="111"/>
    </location>
    <ligand>
        <name>NAD(+)</name>
        <dbReference type="ChEBI" id="CHEBI:57540"/>
    </ligand>
</feature>
<organism evidence="13">
    <name type="scientific">uncultured Anaerotruncus sp</name>
    <dbReference type="NCBI Taxonomy" id="905011"/>
    <lineage>
        <taxon>Bacteria</taxon>
        <taxon>Bacillati</taxon>
        <taxon>Bacillota</taxon>
        <taxon>Clostridia</taxon>
        <taxon>Eubacteriales</taxon>
        <taxon>Oscillospiraceae</taxon>
        <taxon>Anaerotruncus</taxon>
        <taxon>environmental samples</taxon>
    </lineage>
</organism>
<keyword evidence="4 9" id="KW-0560">Oxidoreductase</keyword>
<dbReference type="EC" id="1.3.1.44" evidence="9"/>
<dbReference type="NCBIfam" id="NF010177">
    <property type="entry name" value="PRK13656.1"/>
    <property type="match status" value="1"/>
</dbReference>
<keyword evidence="6 9" id="KW-0443">Lipid metabolism</keyword>
<evidence type="ECO:0000256" key="7">
    <source>
        <dbReference type="ARBA" id="ARBA00023160"/>
    </source>
</evidence>
<evidence type="ECO:0000256" key="4">
    <source>
        <dbReference type="ARBA" id="ARBA00023002"/>
    </source>
</evidence>
<protein>
    <recommendedName>
        <fullName evidence="9">Trans-2-enoyl-CoA reductase [NADH]</fullName>
        <shortName evidence="9">TER</shortName>
        <ecNumber evidence="9">1.3.1.44</ecNumber>
    </recommendedName>
</protein>
<dbReference type="Pfam" id="PF12242">
    <property type="entry name" value="Eno-Rase_NADH_b"/>
    <property type="match status" value="1"/>
</dbReference>
<keyword evidence="7 9" id="KW-0275">Fatty acid biosynthesis</keyword>
<feature type="binding site" evidence="9">
    <location>
        <begin position="268"/>
        <end position="270"/>
    </location>
    <ligand>
        <name>NAD(+)</name>
        <dbReference type="ChEBI" id="CHEBI:57540"/>
    </ligand>
</feature>
<evidence type="ECO:0000259" key="11">
    <source>
        <dbReference type="Pfam" id="PF12241"/>
    </source>
</evidence>
<accession>A0A1C6GZ82</accession>
<evidence type="ECO:0000256" key="1">
    <source>
        <dbReference type="ARBA" id="ARBA00011245"/>
    </source>
</evidence>
<evidence type="ECO:0000259" key="12">
    <source>
        <dbReference type="Pfam" id="PF12242"/>
    </source>
</evidence>
<evidence type="ECO:0000256" key="5">
    <source>
        <dbReference type="ARBA" id="ARBA00023027"/>
    </source>
</evidence>
<dbReference type="UniPathway" id="UPA00094"/>
<comment type="catalytic activity">
    <reaction evidence="8 9">
        <text>a 2,3-saturated acyl-CoA + NAD(+) = a (2E)-enoyl-CoA + NADH + H(+)</text>
        <dbReference type="Rhea" id="RHEA:18177"/>
        <dbReference type="ChEBI" id="CHEBI:15378"/>
        <dbReference type="ChEBI" id="CHEBI:57540"/>
        <dbReference type="ChEBI" id="CHEBI:57945"/>
        <dbReference type="ChEBI" id="CHEBI:58856"/>
        <dbReference type="ChEBI" id="CHEBI:65111"/>
        <dbReference type="EC" id="1.3.1.44"/>
    </reaction>
</comment>
<evidence type="ECO:0000256" key="6">
    <source>
        <dbReference type="ARBA" id="ARBA00023098"/>
    </source>
</evidence>
<dbReference type="InterPro" id="IPR024910">
    <property type="entry name" value="Enoyl-CoA_Rdtase_cat_dom"/>
</dbReference>